<evidence type="ECO:0000256" key="2">
    <source>
        <dbReference type="ARBA" id="ARBA00022801"/>
    </source>
</evidence>
<gene>
    <name evidence="3" type="ORF">CesoFtcFv8_026567</name>
</gene>
<dbReference type="EMBL" id="JAULUE010002068">
    <property type="protein sequence ID" value="KAK5875488.1"/>
    <property type="molecule type" value="Genomic_DNA"/>
</dbReference>
<dbReference type="Gene3D" id="3.40.50.1820">
    <property type="entry name" value="alpha/beta hydrolase"/>
    <property type="match status" value="1"/>
</dbReference>
<evidence type="ECO:0008006" key="5">
    <source>
        <dbReference type="Google" id="ProtNLM"/>
    </source>
</evidence>
<dbReference type="AlphaFoldDB" id="A0AAN8AZD2"/>
<reference evidence="3 4" key="1">
    <citation type="journal article" date="2023" name="Mol. Biol. Evol.">
        <title>Genomics of Secondarily Temperate Adaptation in the Only Non-Antarctic Icefish.</title>
        <authorList>
            <person name="Rivera-Colon A.G."/>
            <person name="Rayamajhi N."/>
            <person name="Minhas B.F."/>
            <person name="Madrigal G."/>
            <person name="Bilyk K.T."/>
            <person name="Yoon V."/>
            <person name="Hune M."/>
            <person name="Gregory S."/>
            <person name="Cheng C.H.C."/>
            <person name="Catchen J.M."/>
        </authorList>
    </citation>
    <scope>NUCLEOTIDE SEQUENCE [LARGE SCALE GENOMIC DNA]</scope>
    <source>
        <strain evidence="3">JC2023a</strain>
    </source>
</reference>
<dbReference type="SUPFAM" id="SSF53474">
    <property type="entry name" value="alpha/beta-Hydrolases"/>
    <property type="match status" value="1"/>
</dbReference>
<sequence length="238" mass="26029">MSTSGACSKPDYSPVSWREYFDEMEDVSVGADDSRDVFRIYKAGNTGPLLVLLHGGRTLSAVLGRLHRETLVRQADDFSTQTMSSDIANVIGVCYGETPPPIVLIGHGVGGAIAVYTASNMLLTTTVGLVAIDVVEGSATDSIQDSLKERPKSFKSMDHAIEWSITSGPIKNLESARVSMVGQVKRCEVEEAETLERTIPVPDVVTERNEEFYDQSYVDDKENVASEVKLNEGQVWKH</sequence>
<evidence type="ECO:0000313" key="4">
    <source>
        <dbReference type="Proteomes" id="UP001335648"/>
    </source>
</evidence>
<dbReference type="Proteomes" id="UP001335648">
    <property type="component" value="Unassembled WGS sequence"/>
</dbReference>
<dbReference type="PANTHER" id="PTHR14189:SF0">
    <property type="entry name" value="PROTEIN PHOSPHATASE METHYLESTERASE 1"/>
    <property type="match status" value="1"/>
</dbReference>
<keyword evidence="1" id="KW-0719">Serine esterase</keyword>
<comment type="caution">
    <text evidence="3">The sequence shown here is derived from an EMBL/GenBank/DDBJ whole genome shotgun (WGS) entry which is preliminary data.</text>
</comment>
<dbReference type="PANTHER" id="PTHR14189">
    <property type="entry name" value="PROTEIN PHOSPHATASE METHYLESTERASE-1 RELATED"/>
    <property type="match status" value="1"/>
</dbReference>
<dbReference type="InterPro" id="IPR029058">
    <property type="entry name" value="AB_hydrolase_fold"/>
</dbReference>
<dbReference type="GO" id="GO:0051723">
    <property type="term" value="F:protein methylesterase activity"/>
    <property type="evidence" value="ECO:0007669"/>
    <property type="project" value="InterPro"/>
</dbReference>
<protein>
    <recommendedName>
        <fullName evidence="5">Protein phosphatase methylesterase-1</fullName>
    </recommendedName>
</protein>
<evidence type="ECO:0000256" key="1">
    <source>
        <dbReference type="ARBA" id="ARBA00022487"/>
    </source>
</evidence>
<accession>A0AAN8AZD2</accession>
<name>A0AAN8AZD2_9TELE</name>
<organism evidence="3 4">
    <name type="scientific">Champsocephalus esox</name>
    <name type="common">pike icefish</name>
    <dbReference type="NCBI Taxonomy" id="159716"/>
    <lineage>
        <taxon>Eukaryota</taxon>
        <taxon>Metazoa</taxon>
        <taxon>Chordata</taxon>
        <taxon>Craniata</taxon>
        <taxon>Vertebrata</taxon>
        <taxon>Euteleostomi</taxon>
        <taxon>Actinopterygii</taxon>
        <taxon>Neopterygii</taxon>
        <taxon>Teleostei</taxon>
        <taxon>Neoteleostei</taxon>
        <taxon>Acanthomorphata</taxon>
        <taxon>Eupercaria</taxon>
        <taxon>Perciformes</taxon>
        <taxon>Notothenioidei</taxon>
        <taxon>Channichthyidae</taxon>
        <taxon>Champsocephalus</taxon>
    </lineage>
</organism>
<keyword evidence="2" id="KW-0378">Hydrolase</keyword>
<evidence type="ECO:0000313" key="3">
    <source>
        <dbReference type="EMBL" id="KAK5875488.1"/>
    </source>
</evidence>
<dbReference type="InterPro" id="IPR016812">
    <property type="entry name" value="PPase_methylesterase_euk"/>
</dbReference>
<proteinExistence type="predicted"/>
<keyword evidence="4" id="KW-1185">Reference proteome</keyword>